<evidence type="ECO:0000313" key="2">
    <source>
        <dbReference type="Proteomes" id="UP000996601"/>
    </source>
</evidence>
<organism evidence="1 2">
    <name type="scientific">Shinella lacus</name>
    <dbReference type="NCBI Taxonomy" id="2654216"/>
    <lineage>
        <taxon>Bacteria</taxon>
        <taxon>Pseudomonadati</taxon>
        <taxon>Pseudomonadota</taxon>
        <taxon>Alphaproteobacteria</taxon>
        <taxon>Hyphomicrobiales</taxon>
        <taxon>Rhizobiaceae</taxon>
        <taxon>Shinella</taxon>
    </lineage>
</organism>
<reference evidence="1" key="1">
    <citation type="submission" date="2021-07" db="EMBL/GenBank/DDBJ databases">
        <title>Shinella sp. nov., a novel member of the genus Shinella from water.</title>
        <authorList>
            <person name="Deng Y."/>
        </authorList>
    </citation>
    <scope>NUCLEOTIDE SEQUENCE</scope>
    <source>
        <strain evidence="1">CPCC 100929</strain>
    </source>
</reference>
<comment type="caution">
    <text evidence="1">The sequence shown here is derived from an EMBL/GenBank/DDBJ whole genome shotgun (WGS) entry which is preliminary data.</text>
</comment>
<evidence type="ECO:0000313" key="1">
    <source>
        <dbReference type="EMBL" id="MCQ4630903.1"/>
    </source>
</evidence>
<name>A0ABT1R6U6_9HYPH</name>
<dbReference type="EMBL" id="WHSB02000004">
    <property type="protein sequence ID" value="MCQ4630903.1"/>
    <property type="molecule type" value="Genomic_DNA"/>
</dbReference>
<dbReference type="RefSeq" id="WP_256117334.1">
    <property type="nucleotide sequence ID" value="NZ_WHSB02000004.1"/>
</dbReference>
<protein>
    <submittedName>
        <fullName evidence="1">Uncharacterized protein</fullName>
    </submittedName>
</protein>
<sequence length="123" mass="14590">MLNRYDQKQVYEATVHACLCAVREGFPHLAIRDIVDPPHEWFDAALARQIAMHLVIREFAWPKRRVVEMEDRSREAINRAIRTVDARIAHDRFAQHYQTMAERARVLLFLRMTDDEQPYDEVA</sequence>
<keyword evidence="2" id="KW-1185">Reference proteome</keyword>
<proteinExistence type="predicted"/>
<gene>
    <name evidence="1" type="ORF">GB927_012690</name>
</gene>
<dbReference type="Proteomes" id="UP000996601">
    <property type="component" value="Unassembled WGS sequence"/>
</dbReference>
<accession>A0ABT1R6U6</accession>